<dbReference type="AlphaFoldDB" id="A0AAV7KFP6"/>
<dbReference type="Proteomes" id="UP001165289">
    <property type="component" value="Unassembled WGS sequence"/>
</dbReference>
<dbReference type="EMBL" id="JAKMXF010000037">
    <property type="protein sequence ID" value="KAI6660231.1"/>
    <property type="molecule type" value="Genomic_DNA"/>
</dbReference>
<evidence type="ECO:0000313" key="1">
    <source>
        <dbReference type="EMBL" id="KAI6660231.1"/>
    </source>
</evidence>
<accession>A0AAV7KFP6</accession>
<organism evidence="1 2">
    <name type="scientific">Oopsacas minuta</name>
    <dbReference type="NCBI Taxonomy" id="111878"/>
    <lineage>
        <taxon>Eukaryota</taxon>
        <taxon>Metazoa</taxon>
        <taxon>Porifera</taxon>
        <taxon>Hexactinellida</taxon>
        <taxon>Hexasterophora</taxon>
        <taxon>Lyssacinosida</taxon>
        <taxon>Leucopsacidae</taxon>
        <taxon>Oopsacas</taxon>
    </lineage>
</organism>
<gene>
    <name evidence="1" type="ORF">LOD99_10467</name>
</gene>
<name>A0AAV7KFP6_9METZ</name>
<reference evidence="1 2" key="1">
    <citation type="journal article" date="2023" name="BMC Biol.">
        <title>The compact genome of the sponge Oopsacas minuta (Hexactinellida) is lacking key metazoan core genes.</title>
        <authorList>
            <person name="Santini S."/>
            <person name="Schenkelaars Q."/>
            <person name="Jourda C."/>
            <person name="Duchesne M."/>
            <person name="Belahbib H."/>
            <person name="Rocher C."/>
            <person name="Selva M."/>
            <person name="Riesgo A."/>
            <person name="Vervoort M."/>
            <person name="Leys S.P."/>
            <person name="Kodjabachian L."/>
            <person name="Le Bivic A."/>
            <person name="Borchiellini C."/>
            <person name="Claverie J.M."/>
            <person name="Renard E."/>
        </authorList>
    </citation>
    <scope>NUCLEOTIDE SEQUENCE [LARGE SCALE GENOMIC DNA]</scope>
    <source>
        <strain evidence="1">SPO-2</strain>
    </source>
</reference>
<sequence>MLRCKVFDYERKTAVNIQSEIESIMNQFNIPSGDTSITTDAGANIVAALREVSRYQCIAHRLSSVLTDAWQNSISNDSTLEEFDKAIKDVSGFIHRSDISPDDLPTTLKSTV</sequence>
<comment type="caution">
    <text evidence="1">The sequence shown here is derived from an EMBL/GenBank/DDBJ whole genome shotgun (WGS) entry which is preliminary data.</text>
</comment>
<proteinExistence type="predicted"/>
<protein>
    <submittedName>
        <fullName evidence="1">Hermes transposase</fullName>
    </submittedName>
</protein>
<evidence type="ECO:0000313" key="2">
    <source>
        <dbReference type="Proteomes" id="UP001165289"/>
    </source>
</evidence>
<keyword evidence="2" id="KW-1185">Reference proteome</keyword>